<accession>A0ABQ5Q6W0</accession>
<evidence type="ECO:0000313" key="1">
    <source>
        <dbReference type="EMBL" id="GLH70249.1"/>
    </source>
</evidence>
<evidence type="ECO:0000313" key="2">
    <source>
        <dbReference type="Proteomes" id="UP001165089"/>
    </source>
</evidence>
<gene>
    <name evidence="1" type="ORF">GETHPA_17820</name>
</gene>
<dbReference type="RefSeq" id="WP_285724791.1">
    <property type="nucleotide sequence ID" value="NZ_BSDD01000003.1"/>
</dbReference>
<dbReference type="Proteomes" id="UP001165089">
    <property type="component" value="Unassembled WGS sequence"/>
</dbReference>
<protein>
    <recommendedName>
        <fullName evidence="3">(2Fe-2S) ferredoxin domain-containing protein</fullName>
    </recommendedName>
</protein>
<name>A0ABQ5Q6W0_9BACT</name>
<comment type="caution">
    <text evidence="1">The sequence shown here is derived from an EMBL/GenBank/DDBJ whole genome shotgun (WGS) entry which is preliminary data.</text>
</comment>
<proteinExistence type="predicted"/>
<reference evidence="1 2" key="1">
    <citation type="journal article" date="2023" name="Antonie Van Leeuwenhoek">
        <title>Mesoterricola silvestris gen. nov., sp. nov., Mesoterricola sediminis sp. nov., Geothrix oryzae sp. nov., Geothrix edaphica sp. nov., Geothrix rubra sp. nov., and Geothrix limicola sp. nov., six novel members of Acidobacteriota isolated from soils.</title>
        <authorList>
            <person name="Itoh H."/>
            <person name="Sugisawa Y."/>
            <person name="Mise K."/>
            <person name="Xu Z."/>
            <person name="Kuniyasu M."/>
            <person name="Ushijima N."/>
            <person name="Kawano K."/>
            <person name="Kobayashi E."/>
            <person name="Shiratori Y."/>
            <person name="Masuda Y."/>
            <person name="Senoo K."/>
        </authorList>
    </citation>
    <scope>NUCLEOTIDE SEQUENCE [LARGE SCALE GENOMIC DNA]</scope>
    <source>
        <strain evidence="1 2">Red803</strain>
    </source>
</reference>
<keyword evidence="2" id="KW-1185">Reference proteome</keyword>
<sequence>MPPVFTICADCERHALRQPRRGKPLVEALACLTRLLLTRKRLQGLEVVRESCRRNCPLGKICVALDRDGREILHHLSPDDDLRAVAAKLAGTARPGQG</sequence>
<evidence type="ECO:0008006" key="3">
    <source>
        <dbReference type="Google" id="ProtNLM"/>
    </source>
</evidence>
<organism evidence="1 2">
    <name type="scientific">Geothrix rubra</name>
    <dbReference type="NCBI Taxonomy" id="2927977"/>
    <lineage>
        <taxon>Bacteria</taxon>
        <taxon>Pseudomonadati</taxon>
        <taxon>Acidobacteriota</taxon>
        <taxon>Holophagae</taxon>
        <taxon>Holophagales</taxon>
        <taxon>Holophagaceae</taxon>
        <taxon>Geothrix</taxon>
    </lineage>
</organism>
<dbReference type="EMBL" id="BSDD01000003">
    <property type="protein sequence ID" value="GLH70249.1"/>
    <property type="molecule type" value="Genomic_DNA"/>
</dbReference>